<dbReference type="HOGENOM" id="CLU_009583_27_2_5"/>
<dbReference type="GO" id="GO:0009103">
    <property type="term" value="P:lipopolysaccharide biosynthetic process"/>
    <property type="evidence" value="ECO:0007669"/>
    <property type="project" value="TreeGrafter"/>
</dbReference>
<feature type="compositionally biased region" description="Basic and acidic residues" evidence="2">
    <location>
        <begin position="387"/>
        <end position="401"/>
    </location>
</feature>
<dbReference type="SUPFAM" id="SSF53756">
    <property type="entry name" value="UDP-Glycosyltransferase/glycogen phosphorylase"/>
    <property type="match status" value="1"/>
</dbReference>
<dbReference type="GO" id="GO:0016757">
    <property type="term" value="F:glycosyltransferase activity"/>
    <property type="evidence" value="ECO:0007669"/>
    <property type="project" value="InterPro"/>
</dbReference>
<dbReference type="PANTHER" id="PTHR46401">
    <property type="entry name" value="GLYCOSYLTRANSFERASE WBBK-RELATED"/>
    <property type="match status" value="1"/>
</dbReference>
<keyword evidence="1 4" id="KW-0808">Transferase</keyword>
<proteinExistence type="predicted"/>
<dbReference type="EMBL" id="JENY01000007">
    <property type="protein sequence ID" value="EXL09375.1"/>
    <property type="molecule type" value="Genomic_DNA"/>
</dbReference>
<evidence type="ECO:0000313" key="4">
    <source>
        <dbReference type="EMBL" id="EXL09375.1"/>
    </source>
</evidence>
<evidence type="ECO:0000313" key="5">
    <source>
        <dbReference type="Proteomes" id="UP000019849"/>
    </source>
</evidence>
<dbReference type="Pfam" id="PF00534">
    <property type="entry name" value="Glycos_transf_1"/>
    <property type="match status" value="1"/>
</dbReference>
<comment type="caution">
    <text evidence="4">The sequence shown here is derived from an EMBL/GenBank/DDBJ whole genome shotgun (WGS) entry which is preliminary data.</text>
</comment>
<accession>A0A011VLU7</accession>
<name>A0A011VLU7_9HYPH</name>
<dbReference type="STRING" id="69279.BG36_22265"/>
<evidence type="ECO:0000256" key="2">
    <source>
        <dbReference type="SAM" id="MobiDB-lite"/>
    </source>
</evidence>
<dbReference type="AlphaFoldDB" id="A0A011VLU7"/>
<dbReference type="CDD" id="cd03809">
    <property type="entry name" value="GT4_MtfB-like"/>
    <property type="match status" value="1"/>
</dbReference>
<evidence type="ECO:0000256" key="1">
    <source>
        <dbReference type="ARBA" id="ARBA00022679"/>
    </source>
</evidence>
<dbReference type="Proteomes" id="UP000019849">
    <property type="component" value="Unassembled WGS sequence"/>
</dbReference>
<feature type="domain" description="Glycosyl transferase family 1" evidence="3">
    <location>
        <begin position="191"/>
        <end position="340"/>
    </location>
</feature>
<dbReference type="eggNOG" id="COG0438">
    <property type="taxonomic scope" value="Bacteria"/>
</dbReference>
<dbReference type="RefSeq" id="WP_063608054.1">
    <property type="nucleotide sequence ID" value="NZ_KK073881.1"/>
</dbReference>
<organism evidence="4 5">
    <name type="scientific">Aquamicrobium defluvii</name>
    <dbReference type="NCBI Taxonomy" id="69279"/>
    <lineage>
        <taxon>Bacteria</taxon>
        <taxon>Pseudomonadati</taxon>
        <taxon>Pseudomonadota</taxon>
        <taxon>Alphaproteobacteria</taxon>
        <taxon>Hyphomicrobiales</taxon>
        <taxon>Phyllobacteriaceae</taxon>
        <taxon>Aquamicrobium</taxon>
    </lineage>
</organism>
<dbReference type="InterPro" id="IPR001296">
    <property type="entry name" value="Glyco_trans_1"/>
</dbReference>
<sequence length="401" mass="43188">MSTGARHWAINGRFVAQPVTGVQRYAREVVRALDARIAAGDPLARNLSVELLVPPDRKDELALGAIRTRVIGSFGGHGWEQAVLPAKVRGGLVSLCNTGPLATGRQILCIHDLNTRACPQSYALPFRLLYRTLVPALAARVRHVTTVSACSAGQLVRYGLCRAQKITIAPDGHEHALRWASRHSIRTQLAAGPGTVVLLGSRAPHKNIDLILGMGERLAQAGLRVAVVGLSDGRVFGKAQEREAANIGWLGRIGDDELAALLEDCLCLAFPSLVEGFGLPMLEAMVRGCPVVASDRASLPEIGGDAVLYAPPDRADIWFERFMQLAEDSALRHAMIARGRGQAEKFSWDDTAKRYLELMAGMDGLPLAAGAVPAKVGSGFASGTARKQTDRSFHRFRETMK</sequence>
<gene>
    <name evidence="4" type="ORF">BG36_22265</name>
</gene>
<dbReference type="PATRIC" id="fig|69279.3.peg.1376"/>
<reference evidence="4 5" key="1">
    <citation type="submission" date="2014-02" db="EMBL/GenBank/DDBJ databases">
        <title>Aquamicrobium defluvii Genome sequencing.</title>
        <authorList>
            <person name="Wang X."/>
        </authorList>
    </citation>
    <scope>NUCLEOTIDE SEQUENCE [LARGE SCALE GENOMIC DNA]</scope>
    <source>
        <strain evidence="4 5">W13Z1</strain>
    </source>
</reference>
<evidence type="ECO:0000259" key="3">
    <source>
        <dbReference type="Pfam" id="PF00534"/>
    </source>
</evidence>
<protein>
    <submittedName>
        <fullName evidence="4">Glycosyl transferase</fullName>
    </submittedName>
</protein>
<dbReference type="PANTHER" id="PTHR46401:SF2">
    <property type="entry name" value="GLYCOSYLTRANSFERASE WBBK-RELATED"/>
    <property type="match status" value="1"/>
</dbReference>
<feature type="region of interest" description="Disordered" evidence="2">
    <location>
        <begin position="379"/>
        <end position="401"/>
    </location>
</feature>
<dbReference type="Gene3D" id="3.40.50.2000">
    <property type="entry name" value="Glycogen Phosphorylase B"/>
    <property type="match status" value="2"/>
</dbReference>